<name>A0A1Q9CL23_SYMMI</name>
<protein>
    <recommendedName>
        <fullName evidence="2">PDZ domain-containing protein</fullName>
    </recommendedName>
</protein>
<evidence type="ECO:0000313" key="3">
    <source>
        <dbReference type="EMBL" id="OLP83632.1"/>
    </source>
</evidence>
<dbReference type="InterPro" id="IPR001478">
    <property type="entry name" value="PDZ"/>
</dbReference>
<feature type="domain" description="PDZ" evidence="2">
    <location>
        <begin position="144"/>
        <end position="211"/>
    </location>
</feature>
<dbReference type="EMBL" id="LSRX01001103">
    <property type="protein sequence ID" value="OLP83632.1"/>
    <property type="molecule type" value="Genomic_DNA"/>
</dbReference>
<reference evidence="3 4" key="1">
    <citation type="submission" date="2016-02" db="EMBL/GenBank/DDBJ databases">
        <title>Genome analysis of coral dinoflagellate symbionts highlights evolutionary adaptations to a symbiotic lifestyle.</title>
        <authorList>
            <person name="Aranda M."/>
            <person name="Li Y."/>
            <person name="Liew Y.J."/>
            <person name="Baumgarten S."/>
            <person name="Simakov O."/>
            <person name="Wilson M."/>
            <person name="Piel J."/>
            <person name="Ashoor H."/>
            <person name="Bougouffa S."/>
            <person name="Bajic V.B."/>
            <person name="Ryu T."/>
            <person name="Ravasi T."/>
            <person name="Bayer T."/>
            <person name="Micklem G."/>
            <person name="Kim H."/>
            <person name="Bhak J."/>
            <person name="Lajeunesse T.C."/>
            <person name="Voolstra C.R."/>
        </authorList>
    </citation>
    <scope>NUCLEOTIDE SEQUENCE [LARGE SCALE GENOMIC DNA]</scope>
    <source>
        <strain evidence="3 4">CCMP2467</strain>
    </source>
</reference>
<feature type="compositionally biased region" description="Basic and acidic residues" evidence="1">
    <location>
        <begin position="24"/>
        <end position="90"/>
    </location>
</feature>
<proteinExistence type="predicted"/>
<keyword evidence="4" id="KW-1185">Reference proteome</keyword>
<evidence type="ECO:0000259" key="2">
    <source>
        <dbReference type="PROSITE" id="PS50106"/>
    </source>
</evidence>
<dbReference type="Proteomes" id="UP000186817">
    <property type="component" value="Unassembled WGS sequence"/>
</dbReference>
<evidence type="ECO:0000313" key="4">
    <source>
        <dbReference type="Proteomes" id="UP000186817"/>
    </source>
</evidence>
<gene>
    <name evidence="3" type="ORF">AK812_SmicGene35588</name>
</gene>
<feature type="region of interest" description="Disordered" evidence="1">
    <location>
        <begin position="1"/>
        <end position="138"/>
    </location>
</feature>
<dbReference type="OrthoDB" id="445835at2759"/>
<organism evidence="3 4">
    <name type="scientific">Symbiodinium microadriaticum</name>
    <name type="common">Dinoflagellate</name>
    <name type="synonym">Zooxanthella microadriatica</name>
    <dbReference type="NCBI Taxonomy" id="2951"/>
    <lineage>
        <taxon>Eukaryota</taxon>
        <taxon>Sar</taxon>
        <taxon>Alveolata</taxon>
        <taxon>Dinophyceae</taxon>
        <taxon>Suessiales</taxon>
        <taxon>Symbiodiniaceae</taxon>
        <taxon>Symbiodinium</taxon>
    </lineage>
</organism>
<dbReference type="InterPro" id="IPR036034">
    <property type="entry name" value="PDZ_sf"/>
</dbReference>
<dbReference type="Gene3D" id="2.30.42.10">
    <property type="match status" value="1"/>
</dbReference>
<evidence type="ECO:0000256" key="1">
    <source>
        <dbReference type="SAM" id="MobiDB-lite"/>
    </source>
</evidence>
<dbReference type="PROSITE" id="PS50106">
    <property type="entry name" value="PDZ"/>
    <property type="match status" value="1"/>
</dbReference>
<accession>A0A1Q9CL23</accession>
<feature type="compositionally biased region" description="Basic residues" evidence="1">
    <location>
        <begin position="119"/>
        <end position="131"/>
    </location>
</feature>
<sequence length="244" mass="26890">MGKRKGDDSSEDDPLPKKHKKEKKDKDGAATKLKKDGKEKKDKDKKDKKEKHKHGDDDEEKARRKEHKKAEKEKDPAKEKHKKLESEELRPAPAPPAPAEPKRIVGPQAFPPEAEPKDKKQKKDKKDKKSKAGPVATREVQLCSANAFKDRSRPFGMELDGALVVDLADGGAAIPAGVQIGWRVLEVDGKPVPEDDIGKAAEAVRKAEEKMANKSGKASVLVSFIAEEPDHWKQASRALAGKGR</sequence>
<dbReference type="SUPFAM" id="SSF50156">
    <property type="entry name" value="PDZ domain-like"/>
    <property type="match status" value="1"/>
</dbReference>
<comment type="caution">
    <text evidence="3">The sequence shown here is derived from an EMBL/GenBank/DDBJ whole genome shotgun (WGS) entry which is preliminary data.</text>
</comment>
<dbReference type="AlphaFoldDB" id="A0A1Q9CL23"/>